<protein>
    <submittedName>
        <fullName evidence="3">Cytochrome c biogenesis protein CcsA</fullName>
    </submittedName>
</protein>
<feature type="transmembrane region" description="Helical" evidence="1">
    <location>
        <begin position="63"/>
        <end position="83"/>
    </location>
</feature>
<dbReference type="Proteomes" id="UP000825679">
    <property type="component" value="Chromosome"/>
</dbReference>
<keyword evidence="1" id="KW-0812">Transmembrane</keyword>
<feature type="transmembrane region" description="Helical" evidence="1">
    <location>
        <begin position="176"/>
        <end position="198"/>
    </location>
</feature>
<evidence type="ECO:0000256" key="1">
    <source>
        <dbReference type="SAM" id="Phobius"/>
    </source>
</evidence>
<dbReference type="InterPro" id="IPR002541">
    <property type="entry name" value="Cyt_c_assembly"/>
</dbReference>
<feature type="transmembrane region" description="Helical" evidence="1">
    <location>
        <begin position="240"/>
        <end position="262"/>
    </location>
</feature>
<evidence type="ECO:0000313" key="3">
    <source>
        <dbReference type="EMBL" id="QZA77060.1"/>
    </source>
</evidence>
<feature type="transmembrane region" description="Helical" evidence="1">
    <location>
        <begin position="204"/>
        <end position="228"/>
    </location>
</feature>
<evidence type="ECO:0000259" key="2">
    <source>
        <dbReference type="Pfam" id="PF01578"/>
    </source>
</evidence>
<keyword evidence="4" id="KW-1185">Reference proteome</keyword>
<keyword evidence="1" id="KW-1133">Transmembrane helix</keyword>
<organism evidence="3 4">
    <name type="scientific">Deefgea tanakiae</name>
    <dbReference type="NCBI Taxonomy" id="2865840"/>
    <lineage>
        <taxon>Bacteria</taxon>
        <taxon>Pseudomonadati</taxon>
        <taxon>Pseudomonadota</taxon>
        <taxon>Betaproteobacteria</taxon>
        <taxon>Neisseriales</taxon>
        <taxon>Chitinibacteraceae</taxon>
        <taxon>Deefgea</taxon>
    </lineage>
</organism>
<reference evidence="3 4" key="1">
    <citation type="submission" date="2021-08" db="EMBL/GenBank/DDBJ databases">
        <title>complete genome sequencing of Deefgea sp. D25.</title>
        <authorList>
            <person name="Bae J.-W."/>
            <person name="Gim D.-H."/>
        </authorList>
    </citation>
    <scope>NUCLEOTIDE SEQUENCE [LARGE SCALE GENOMIC DNA]</scope>
    <source>
        <strain evidence="3 4">D25</strain>
    </source>
</reference>
<name>A0ABX8Z5H6_9NEIS</name>
<proteinExistence type="predicted"/>
<dbReference type="InterPro" id="IPR052372">
    <property type="entry name" value="YpjD/HemX"/>
</dbReference>
<accession>A0ABX8Z5H6</accession>
<sequence length="269" mass="29580">MLTLLTPLTFLIYLLLGWHFCQIRLVGHSSARRAPEQALLLAVYFTHGAAVLLPILSQQQLHFGAAESLSLTAWLSLNVYLLGKLRWKLDGLEPPLFAFIASFVLLSMILPTGHAISYAQNNLSRSHFLLAMLAQGLIVNAAAVAILMRFSDKNLHHNSKKILARTLPPLLTLEKLLFSCVATGFTLLTAALITGSIFSEQTSGLFFSFSHKTIFALASWVIFGTLLIGRVSHGWRGRFAANWALIGFGLLFLGYIGTRIALEVFISKG</sequence>
<dbReference type="PANTHER" id="PTHR38034">
    <property type="entry name" value="INNER MEMBRANE PROTEIN YPJD"/>
    <property type="match status" value="1"/>
</dbReference>
<gene>
    <name evidence="3" type="primary">ccsA</name>
    <name evidence="3" type="ORF">K4H28_12250</name>
</gene>
<dbReference type="EMBL" id="CP081150">
    <property type="protein sequence ID" value="QZA77060.1"/>
    <property type="molecule type" value="Genomic_DNA"/>
</dbReference>
<feature type="transmembrane region" description="Helical" evidence="1">
    <location>
        <begin position="95"/>
        <end position="116"/>
    </location>
</feature>
<dbReference type="PANTHER" id="PTHR38034:SF1">
    <property type="entry name" value="INNER MEMBRANE PROTEIN YPJD"/>
    <property type="match status" value="1"/>
</dbReference>
<evidence type="ECO:0000313" key="4">
    <source>
        <dbReference type="Proteomes" id="UP000825679"/>
    </source>
</evidence>
<feature type="transmembrane region" description="Helical" evidence="1">
    <location>
        <begin position="38"/>
        <end position="57"/>
    </location>
</feature>
<feature type="transmembrane region" description="Helical" evidence="1">
    <location>
        <begin position="6"/>
        <end position="26"/>
    </location>
</feature>
<feature type="transmembrane region" description="Helical" evidence="1">
    <location>
        <begin position="128"/>
        <end position="150"/>
    </location>
</feature>
<dbReference type="Pfam" id="PF01578">
    <property type="entry name" value="Cytochrom_C_asm"/>
    <property type="match status" value="1"/>
</dbReference>
<keyword evidence="1" id="KW-0472">Membrane</keyword>
<dbReference type="RefSeq" id="WP_221005456.1">
    <property type="nucleotide sequence ID" value="NZ_CP081150.1"/>
</dbReference>
<feature type="domain" description="Cytochrome c assembly protein" evidence="2">
    <location>
        <begin position="45"/>
        <end position="262"/>
    </location>
</feature>